<comment type="caution">
    <text evidence="2">The sequence shown here is derived from an EMBL/GenBank/DDBJ whole genome shotgun (WGS) entry which is preliminary data.</text>
</comment>
<dbReference type="Pfam" id="PF24391">
    <property type="entry name" value="HD-CE"/>
    <property type="match status" value="1"/>
</dbReference>
<dbReference type="Proteomes" id="UP001571476">
    <property type="component" value="Unassembled WGS sequence"/>
</dbReference>
<reference evidence="2 3" key="1">
    <citation type="submission" date="2024-08" db="EMBL/GenBank/DDBJ databases">
        <title>Genome sequence of Streptomyces aureus CACIA-1.46HGO.</title>
        <authorList>
            <person name="Evangelista-Martinez Z."/>
        </authorList>
    </citation>
    <scope>NUCLEOTIDE SEQUENCE [LARGE SCALE GENOMIC DNA]</scope>
    <source>
        <strain evidence="2 3">CACIA-1.46HGO</strain>
    </source>
</reference>
<dbReference type="SUPFAM" id="SSF55874">
    <property type="entry name" value="ATPase domain of HSP90 chaperone/DNA topoisomerase II/histidine kinase"/>
    <property type="match status" value="1"/>
</dbReference>
<feature type="domain" description="HD-CE" evidence="1">
    <location>
        <begin position="54"/>
        <end position="318"/>
    </location>
</feature>
<dbReference type="InterPro" id="IPR036890">
    <property type="entry name" value="HATPase_C_sf"/>
</dbReference>
<proteinExistence type="predicted"/>
<name>A0ABV4SKE9_9ACTN</name>
<dbReference type="Gene3D" id="3.30.565.10">
    <property type="entry name" value="Histidine kinase-like ATPase, C-terminal domain"/>
    <property type="match status" value="1"/>
</dbReference>
<dbReference type="InterPro" id="IPR056471">
    <property type="entry name" value="HD-CE"/>
</dbReference>
<evidence type="ECO:0000313" key="2">
    <source>
        <dbReference type="EMBL" id="MFA3837998.1"/>
    </source>
</evidence>
<protein>
    <recommendedName>
        <fullName evidence="1">HD-CE domain-containing protein</fullName>
    </recommendedName>
</protein>
<dbReference type="PRINTS" id="PR00775">
    <property type="entry name" value="HEATSHOCK90"/>
</dbReference>
<evidence type="ECO:0000259" key="1">
    <source>
        <dbReference type="Pfam" id="PF24391"/>
    </source>
</evidence>
<dbReference type="EMBL" id="JBGOSP010000008">
    <property type="protein sequence ID" value="MFA3837998.1"/>
    <property type="molecule type" value="Genomic_DNA"/>
</dbReference>
<keyword evidence="3" id="KW-1185">Reference proteome</keyword>
<organism evidence="2 3">
    <name type="scientific">Streptomyces aureus</name>
    <dbReference type="NCBI Taxonomy" id="193461"/>
    <lineage>
        <taxon>Bacteria</taxon>
        <taxon>Bacillati</taxon>
        <taxon>Actinomycetota</taxon>
        <taxon>Actinomycetes</taxon>
        <taxon>Kitasatosporales</taxon>
        <taxon>Streptomycetaceae</taxon>
        <taxon>Streptomyces</taxon>
    </lineage>
</organism>
<evidence type="ECO:0000313" key="3">
    <source>
        <dbReference type="Proteomes" id="UP001571476"/>
    </source>
</evidence>
<accession>A0ABV4SKE9</accession>
<gene>
    <name evidence="2" type="ORF">ACEG43_17810</name>
</gene>
<sequence>MVQSSESSRPALWCGAFGQEAFTDNSSARDRFKRALLDMEDRASQLANEIARDLPDFTQHDISHTYALWEIANHIAGPELRLNPAEAFVLGGAILVHDLAMSRAAYQISGQSIRSRREWPDALANEIRAHKGRPPHPAELASPPEDLAAKADAFLLRSLHAEIAEALPMASWETLDQSTAYLINDPEIRQAYGRTIGRVAASHHWNSDEVTKNLAAPVGAPAFAPIEWRVDTLVSACLLRTADAAHLDASRVPDMLAAVRNVSPASKDHWLFQSRIQRPYLNNGRLVFTAPDGFGADEMSAWWLAYETLSMVDEELRNTDSILSDNGRSTLSARGVANVESPRAFSAVAPCRDWEPVEAKIRVGDVASLVRRLGGNELYGENWTIGLREIVMNASDAVKARESLAAYRGARPFLGRVTVWLEQHETDIWLSCSDNGIGMSPSILGGKLLDFGSTSWLSADVVRENPGILASRFEPSGRFGIGFFSIFMMGDRVQVLSRPVSGGPSDTWVLEFSHGVEHRPILRKALIEEQLDEPGTTIRVRLDEGICESDRQGDAQVALLKAQVKRAGWSTVEKCAPVTLMRYLIPASAVDLWVSDYVGGQHFQSAVSQNEWVTMDGTKLLRRIFALPETNLTTDGPEEDEDDEGWFGKDRAEEIAIKMGGRLELVHDDEGQPAGRISLFDPEMMEEDFTYPTASMVTAGPARTNTTLASTAGILLGKPYGAARDAAVPVASYSSFGSWVDSQLATLNRLSEGSSDGWAVVPAEMAWRFDRDGHQLRCWLTKEGWLTYPELTDWISRRREFVIAEPYSLHVDVGSDTHMADLKDNVISFPEDRKVFLTGDSHLLGWSGDPSSDPLSPFVHIFVAAVREAWGAEESKVYRCFRRSYMQYLEVANFQGRPVVVGVQHVSRDRCCES</sequence>
<dbReference type="InterPro" id="IPR020575">
    <property type="entry name" value="Hsp90_N"/>
</dbReference>
<dbReference type="RefSeq" id="WP_372563321.1">
    <property type="nucleotide sequence ID" value="NZ_JBGOSP010000008.1"/>
</dbReference>